<organism evidence="2 3">
    <name type="scientific">Kordiimonas lacus</name>
    <dbReference type="NCBI Taxonomy" id="637679"/>
    <lineage>
        <taxon>Bacteria</taxon>
        <taxon>Pseudomonadati</taxon>
        <taxon>Pseudomonadota</taxon>
        <taxon>Alphaproteobacteria</taxon>
        <taxon>Kordiimonadales</taxon>
        <taxon>Kordiimonadaceae</taxon>
        <taxon>Kordiimonas</taxon>
    </lineage>
</organism>
<dbReference type="STRING" id="637679.GCA_001550055_01779"/>
<dbReference type="AlphaFoldDB" id="A0A1G7A6Q8"/>
<keyword evidence="3" id="KW-1185">Reference proteome</keyword>
<dbReference type="InterPro" id="IPR036779">
    <property type="entry name" value="LysM_dom_sf"/>
</dbReference>
<sequence length="238" mass="26577">MSGELKKLFIESFTDEKFSGSPVATFTTMFNPDNYSVKYAVEYEEDQGKGTSALPQKFKRTKPIDLALTFMIDGTGASEDLMVDGSEPGKKDVIDKVRHFLSVVYEYDGEIHRPRYLRVAWGTLLFNCVFKGADVKYTLFKPDGNPLRATISASFYGTIDDEKRVAEESDKSPDLTRYHTVTAGETLPILAHKYYGDPRYYMAVARVNALNDFRTLEPGQTLLFPPISKTTTSAGGTA</sequence>
<dbReference type="Pfam" id="PF19266">
    <property type="entry name" value="CIS_tube"/>
    <property type="match status" value="1"/>
</dbReference>
<dbReference type="EMBL" id="FNAK01000004">
    <property type="protein sequence ID" value="SDE09556.1"/>
    <property type="molecule type" value="Genomic_DNA"/>
</dbReference>
<reference evidence="2 3" key="1">
    <citation type="submission" date="2016-10" db="EMBL/GenBank/DDBJ databases">
        <authorList>
            <person name="de Groot N.N."/>
        </authorList>
    </citation>
    <scope>NUCLEOTIDE SEQUENCE [LARGE SCALE GENOMIC DNA]</scope>
    <source>
        <strain evidence="2 3">CGMCC 1.9109</strain>
    </source>
</reference>
<dbReference type="OrthoDB" id="9815939at2"/>
<protein>
    <recommendedName>
        <fullName evidence="1">LysM domain-containing protein</fullName>
    </recommendedName>
</protein>
<dbReference type="Gene3D" id="3.10.350.10">
    <property type="entry name" value="LysM domain"/>
    <property type="match status" value="1"/>
</dbReference>
<dbReference type="Proteomes" id="UP000183685">
    <property type="component" value="Unassembled WGS sequence"/>
</dbReference>
<proteinExistence type="predicted"/>
<dbReference type="InterPro" id="IPR045361">
    <property type="entry name" value="CIS_tube_prot_N"/>
</dbReference>
<evidence type="ECO:0000259" key="1">
    <source>
        <dbReference type="PROSITE" id="PS51782"/>
    </source>
</evidence>
<evidence type="ECO:0000313" key="2">
    <source>
        <dbReference type="EMBL" id="SDE09556.1"/>
    </source>
</evidence>
<dbReference type="CDD" id="cd00118">
    <property type="entry name" value="LysM"/>
    <property type="match status" value="1"/>
</dbReference>
<dbReference type="SMART" id="SM00257">
    <property type="entry name" value="LysM"/>
    <property type="match status" value="1"/>
</dbReference>
<dbReference type="InterPro" id="IPR018392">
    <property type="entry name" value="LysM"/>
</dbReference>
<dbReference type="RefSeq" id="WP_068304007.1">
    <property type="nucleotide sequence ID" value="NZ_FNAK01000004.1"/>
</dbReference>
<dbReference type="PROSITE" id="PS51782">
    <property type="entry name" value="LYSM"/>
    <property type="match status" value="1"/>
</dbReference>
<name>A0A1G7A6Q8_9PROT</name>
<accession>A0A1G7A6Q8</accession>
<gene>
    <name evidence="2" type="ORF">SAMN04488071_2078</name>
</gene>
<feature type="domain" description="LysM" evidence="1">
    <location>
        <begin position="177"/>
        <end position="224"/>
    </location>
</feature>
<evidence type="ECO:0000313" key="3">
    <source>
        <dbReference type="Proteomes" id="UP000183685"/>
    </source>
</evidence>